<dbReference type="Gene3D" id="1.10.8.60">
    <property type="match status" value="1"/>
</dbReference>
<dbReference type="SMART" id="SM00448">
    <property type="entry name" value="REC"/>
    <property type="match status" value="1"/>
</dbReference>
<dbReference type="PROSITE" id="PS00688">
    <property type="entry name" value="SIGMA54_INTERACT_3"/>
    <property type="match status" value="1"/>
</dbReference>
<organism evidence="9">
    <name type="scientific">Desulfurivibrio alkaliphilus</name>
    <dbReference type="NCBI Taxonomy" id="427923"/>
    <lineage>
        <taxon>Bacteria</taxon>
        <taxon>Pseudomonadati</taxon>
        <taxon>Thermodesulfobacteriota</taxon>
        <taxon>Desulfobulbia</taxon>
        <taxon>Desulfobulbales</taxon>
        <taxon>Desulfobulbaceae</taxon>
        <taxon>Desulfurivibrio</taxon>
    </lineage>
</organism>
<dbReference type="CDD" id="cd00009">
    <property type="entry name" value="AAA"/>
    <property type="match status" value="1"/>
</dbReference>
<evidence type="ECO:0000256" key="5">
    <source>
        <dbReference type="PROSITE-ProRule" id="PRU00169"/>
    </source>
</evidence>
<evidence type="ECO:0000256" key="6">
    <source>
        <dbReference type="SAM" id="MobiDB-lite"/>
    </source>
</evidence>
<dbReference type="SUPFAM" id="SSF52172">
    <property type="entry name" value="CheY-like"/>
    <property type="match status" value="1"/>
</dbReference>
<dbReference type="SUPFAM" id="SSF46689">
    <property type="entry name" value="Homeodomain-like"/>
    <property type="match status" value="1"/>
</dbReference>
<keyword evidence="5" id="KW-0597">Phosphoprotein</keyword>
<evidence type="ECO:0000313" key="9">
    <source>
        <dbReference type="EMBL" id="HET98151.1"/>
    </source>
</evidence>
<dbReference type="InterPro" id="IPR002197">
    <property type="entry name" value="HTH_Fis"/>
</dbReference>
<sequence length="456" mass="50170">MNGKVLIIDDELPIRKAFTALLAERGLATAAVKSGPEALTLLAGAAADFDIVLLDFAMPEMDGLAVLREIHRRHPEIVVIMITGYAEVALVVEAIKLGAYDYLLKPPDPDHLLLTIERALEKGRLQREVRQLDRSLGSSLEMQLGRGEAIRRVIEEIRRVAASDFSLVIEGETGTGKTFIASLIHNLSHRAAGPFIALDMGSIPESLLESELFGHEKGAFTGAERRKKGYFELARGGTLLLDELQNLTLQAQSKILQVVEEKSYYPVGGSKPLTTDLRIIGATNSDLDRAVAERTFRQDLYYRLNEYHVTLPPLRQRPEDIPLLAARLLTDAATEMNRGFTALDDSALALLVEHPWPGNVRELKNVLRRAALQSDNRELTAEMIAWALGNGRRTPEASPQRSSDQTAGEPVSLEEAEREAIGRALAHTGGNRTKSAAILGITHKTLLTKIKKYGLF</sequence>
<dbReference type="PANTHER" id="PTHR32071">
    <property type="entry name" value="TRANSCRIPTIONAL REGULATORY PROTEIN"/>
    <property type="match status" value="1"/>
</dbReference>
<dbReference type="InterPro" id="IPR001789">
    <property type="entry name" value="Sig_transdc_resp-reg_receiver"/>
</dbReference>
<dbReference type="AlphaFoldDB" id="A0A7C2XRM0"/>
<dbReference type="InterPro" id="IPR003593">
    <property type="entry name" value="AAA+_ATPase"/>
</dbReference>
<dbReference type="SMART" id="SM00382">
    <property type="entry name" value="AAA"/>
    <property type="match status" value="1"/>
</dbReference>
<feature type="domain" description="Response regulatory" evidence="8">
    <location>
        <begin position="4"/>
        <end position="120"/>
    </location>
</feature>
<feature type="modified residue" description="4-aspartylphosphate" evidence="5">
    <location>
        <position position="55"/>
    </location>
</feature>
<dbReference type="InterPro" id="IPR025662">
    <property type="entry name" value="Sigma_54_int_dom_ATP-bd_1"/>
</dbReference>
<evidence type="ECO:0000256" key="4">
    <source>
        <dbReference type="ARBA" id="ARBA00023163"/>
    </source>
</evidence>
<dbReference type="PROSITE" id="PS50045">
    <property type="entry name" value="SIGMA54_INTERACT_4"/>
    <property type="match status" value="1"/>
</dbReference>
<dbReference type="InterPro" id="IPR027417">
    <property type="entry name" value="P-loop_NTPase"/>
</dbReference>
<feature type="region of interest" description="Disordered" evidence="6">
    <location>
        <begin position="390"/>
        <end position="417"/>
    </location>
</feature>
<dbReference type="FunFam" id="3.40.50.300:FF:000006">
    <property type="entry name" value="DNA-binding transcriptional regulator NtrC"/>
    <property type="match status" value="1"/>
</dbReference>
<dbReference type="GO" id="GO:0043565">
    <property type="term" value="F:sequence-specific DNA binding"/>
    <property type="evidence" value="ECO:0007669"/>
    <property type="project" value="InterPro"/>
</dbReference>
<dbReference type="InterPro" id="IPR058031">
    <property type="entry name" value="AAA_lid_NorR"/>
</dbReference>
<dbReference type="Pfam" id="PF25601">
    <property type="entry name" value="AAA_lid_14"/>
    <property type="match status" value="1"/>
</dbReference>
<feature type="domain" description="Sigma-54 factor interaction" evidence="7">
    <location>
        <begin position="143"/>
        <end position="372"/>
    </location>
</feature>
<dbReference type="Pfam" id="PF00072">
    <property type="entry name" value="Response_reg"/>
    <property type="match status" value="1"/>
</dbReference>
<feature type="compositionally biased region" description="Polar residues" evidence="6">
    <location>
        <begin position="397"/>
        <end position="406"/>
    </location>
</feature>
<dbReference type="Proteomes" id="UP000885986">
    <property type="component" value="Unassembled WGS sequence"/>
</dbReference>
<dbReference type="InterPro" id="IPR009057">
    <property type="entry name" value="Homeodomain-like_sf"/>
</dbReference>
<name>A0A7C2XRM0_9BACT</name>
<keyword evidence="1" id="KW-0547">Nucleotide-binding</keyword>
<dbReference type="Pfam" id="PF02954">
    <property type="entry name" value="HTH_8"/>
    <property type="match status" value="1"/>
</dbReference>
<evidence type="ECO:0000256" key="1">
    <source>
        <dbReference type="ARBA" id="ARBA00022741"/>
    </source>
</evidence>
<dbReference type="Gene3D" id="1.10.10.60">
    <property type="entry name" value="Homeodomain-like"/>
    <property type="match status" value="1"/>
</dbReference>
<proteinExistence type="predicted"/>
<dbReference type="GO" id="GO:0005524">
    <property type="term" value="F:ATP binding"/>
    <property type="evidence" value="ECO:0007669"/>
    <property type="project" value="UniProtKB-KW"/>
</dbReference>
<dbReference type="InterPro" id="IPR011006">
    <property type="entry name" value="CheY-like_superfamily"/>
</dbReference>
<dbReference type="PROSITE" id="PS50110">
    <property type="entry name" value="RESPONSE_REGULATORY"/>
    <property type="match status" value="1"/>
</dbReference>
<dbReference type="Gene3D" id="3.40.50.2300">
    <property type="match status" value="1"/>
</dbReference>
<dbReference type="SUPFAM" id="SSF52540">
    <property type="entry name" value="P-loop containing nucleoside triphosphate hydrolases"/>
    <property type="match status" value="1"/>
</dbReference>
<evidence type="ECO:0000256" key="3">
    <source>
        <dbReference type="ARBA" id="ARBA00023015"/>
    </source>
</evidence>
<evidence type="ECO:0000259" key="7">
    <source>
        <dbReference type="PROSITE" id="PS50045"/>
    </source>
</evidence>
<dbReference type="InterPro" id="IPR025944">
    <property type="entry name" value="Sigma_54_int_dom_CS"/>
</dbReference>
<protein>
    <submittedName>
        <fullName evidence="9">Sigma-54-dependent Fis family transcriptional regulator</fullName>
    </submittedName>
</protein>
<accession>A0A7C2XRM0</accession>
<dbReference type="PROSITE" id="PS00675">
    <property type="entry name" value="SIGMA54_INTERACT_1"/>
    <property type="match status" value="1"/>
</dbReference>
<dbReference type="InterPro" id="IPR002078">
    <property type="entry name" value="Sigma_54_int"/>
</dbReference>
<dbReference type="Pfam" id="PF00158">
    <property type="entry name" value="Sigma54_activat"/>
    <property type="match status" value="1"/>
</dbReference>
<gene>
    <name evidence="9" type="ORF">ENN98_05600</name>
</gene>
<dbReference type="GO" id="GO:0000160">
    <property type="term" value="P:phosphorelay signal transduction system"/>
    <property type="evidence" value="ECO:0007669"/>
    <property type="project" value="InterPro"/>
</dbReference>
<dbReference type="Gene3D" id="3.40.50.300">
    <property type="entry name" value="P-loop containing nucleotide triphosphate hydrolases"/>
    <property type="match status" value="1"/>
</dbReference>
<dbReference type="PRINTS" id="PR01590">
    <property type="entry name" value="HTHFIS"/>
</dbReference>
<dbReference type="EMBL" id="DSDS01000130">
    <property type="protein sequence ID" value="HET98151.1"/>
    <property type="molecule type" value="Genomic_DNA"/>
</dbReference>
<reference evidence="9" key="1">
    <citation type="journal article" date="2020" name="mSystems">
        <title>Genome- and Community-Level Interaction Insights into Carbon Utilization and Element Cycling Functions of Hydrothermarchaeota in Hydrothermal Sediment.</title>
        <authorList>
            <person name="Zhou Z."/>
            <person name="Liu Y."/>
            <person name="Xu W."/>
            <person name="Pan J."/>
            <person name="Luo Z.H."/>
            <person name="Li M."/>
        </authorList>
    </citation>
    <scope>NUCLEOTIDE SEQUENCE [LARGE SCALE GENOMIC DNA]</scope>
    <source>
        <strain evidence="9">SpSt-1224</strain>
    </source>
</reference>
<evidence type="ECO:0000256" key="2">
    <source>
        <dbReference type="ARBA" id="ARBA00022840"/>
    </source>
</evidence>
<dbReference type="GO" id="GO:0006355">
    <property type="term" value="P:regulation of DNA-templated transcription"/>
    <property type="evidence" value="ECO:0007669"/>
    <property type="project" value="InterPro"/>
</dbReference>
<evidence type="ECO:0000259" key="8">
    <source>
        <dbReference type="PROSITE" id="PS50110"/>
    </source>
</evidence>
<keyword evidence="3" id="KW-0805">Transcription regulation</keyword>
<comment type="caution">
    <text evidence="9">The sequence shown here is derived from an EMBL/GenBank/DDBJ whole genome shotgun (WGS) entry which is preliminary data.</text>
</comment>
<keyword evidence="4" id="KW-0804">Transcription</keyword>
<keyword evidence="2" id="KW-0067">ATP-binding</keyword>